<dbReference type="InterPro" id="IPR050471">
    <property type="entry name" value="AB_hydrolase"/>
</dbReference>
<dbReference type="EMBL" id="CP108038">
    <property type="protein sequence ID" value="WUN84693.1"/>
    <property type="molecule type" value="Genomic_DNA"/>
</dbReference>
<dbReference type="InterPro" id="IPR000073">
    <property type="entry name" value="AB_hydrolase_1"/>
</dbReference>
<dbReference type="RefSeq" id="WP_328733597.1">
    <property type="nucleotide sequence ID" value="NZ_CP108038.1"/>
</dbReference>
<feature type="domain" description="AB hydrolase-1" evidence="1">
    <location>
        <begin position="23"/>
        <end position="246"/>
    </location>
</feature>
<accession>A0ABZ1QRR6</accession>
<dbReference type="PANTHER" id="PTHR43433:SF10">
    <property type="entry name" value="AB HYDROLASE-1 DOMAIN-CONTAINING PROTEIN"/>
    <property type="match status" value="1"/>
</dbReference>
<dbReference type="Pfam" id="PF12697">
    <property type="entry name" value="Abhydrolase_6"/>
    <property type="match status" value="1"/>
</dbReference>
<proteinExistence type="predicted"/>
<gene>
    <name evidence="2" type="ORF">OHT53_00555</name>
</gene>
<dbReference type="Proteomes" id="UP001432071">
    <property type="component" value="Chromosome"/>
</dbReference>
<evidence type="ECO:0000313" key="3">
    <source>
        <dbReference type="Proteomes" id="UP001432071"/>
    </source>
</evidence>
<dbReference type="SUPFAM" id="SSF53474">
    <property type="entry name" value="alpha/beta-Hydrolases"/>
    <property type="match status" value="1"/>
</dbReference>
<organism evidence="2 3">
    <name type="scientific">Streptomyces bobili</name>
    <dbReference type="NCBI Taxonomy" id="67280"/>
    <lineage>
        <taxon>Bacteria</taxon>
        <taxon>Bacillati</taxon>
        <taxon>Actinomycetota</taxon>
        <taxon>Actinomycetes</taxon>
        <taxon>Kitasatosporales</taxon>
        <taxon>Streptomycetaceae</taxon>
        <taxon>Streptomyces</taxon>
    </lineage>
</organism>
<name>A0ABZ1QRR6_9ACTN</name>
<evidence type="ECO:0000259" key="1">
    <source>
        <dbReference type="Pfam" id="PF12697"/>
    </source>
</evidence>
<keyword evidence="2" id="KW-0378">Hydrolase</keyword>
<sequence length="264" mass="27719">MDKVFSADGTVIAYEQRGAGPALVLVGGAFMTRGASAELAGLLAEHCTVITYDRRGRGDSGDSPEYDVQREVEDLDALIEHAGGEAMVFGMSSGAVLALEAAARGSAVTRLAVYEPPFITDDSRPPLPADYVAHLTELAEQGAYGDAVAYFLTAAVGLPAEAVAGMRQAPFWADMEATARTLPYDGQIMGETMSGQPLPTDRWQSVTVPVLVGSGDAGAPQMLTGARELAALADNFTLHVFPGQEHNIDPRLLAPALTSFFTTS</sequence>
<reference evidence="2" key="1">
    <citation type="submission" date="2022-10" db="EMBL/GenBank/DDBJ databases">
        <title>The complete genomes of actinobacterial strains from the NBC collection.</title>
        <authorList>
            <person name="Joergensen T.S."/>
            <person name="Alvarez Arevalo M."/>
            <person name="Sterndorff E.B."/>
            <person name="Faurdal D."/>
            <person name="Vuksanovic O."/>
            <person name="Mourched A.-S."/>
            <person name="Charusanti P."/>
            <person name="Shaw S."/>
            <person name="Blin K."/>
            <person name="Weber T."/>
        </authorList>
    </citation>
    <scope>NUCLEOTIDE SEQUENCE</scope>
    <source>
        <strain evidence="2">NBC_00302</strain>
    </source>
</reference>
<dbReference type="GO" id="GO:0016787">
    <property type="term" value="F:hydrolase activity"/>
    <property type="evidence" value="ECO:0007669"/>
    <property type="project" value="UniProtKB-KW"/>
</dbReference>
<dbReference type="InterPro" id="IPR029058">
    <property type="entry name" value="AB_hydrolase_fold"/>
</dbReference>
<keyword evidence="3" id="KW-1185">Reference proteome</keyword>
<evidence type="ECO:0000313" key="2">
    <source>
        <dbReference type="EMBL" id="WUN84693.1"/>
    </source>
</evidence>
<dbReference type="PANTHER" id="PTHR43433">
    <property type="entry name" value="HYDROLASE, ALPHA/BETA FOLD FAMILY PROTEIN"/>
    <property type="match status" value="1"/>
</dbReference>
<dbReference type="Gene3D" id="3.40.50.1820">
    <property type="entry name" value="alpha/beta hydrolase"/>
    <property type="match status" value="1"/>
</dbReference>
<protein>
    <submittedName>
        <fullName evidence="2">Alpha/beta hydrolase</fullName>
    </submittedName>
</protein>
<dbReference type="GeneID" id="93759410"/>